<dbReference type="PANTHER" id="PTHR22916">
    <property type="entry name" value="GLYCOSYLTRANSFERASE"/>
    <property type="match status" value="1"/>
</dbReference>
<dbReference type="SUPFAM" id="SSF53448">
    <property type="entry name" value="Nucleotide-diphospho-sugar transferases"/>
    <property type="match status" value="1"/>
</dbReference>
<comment type="caution">
    <text evidence="2">The sequence shown here is derived from an EMBL/GenBank/DDBJ whole genome shotgun (WGS) entry which is preliminary data.</text>
</comment>
<dbReference type="InterPro" id="IPR001173">
    <property type="entry name" value="Glyco_trans_2-like"/>
</dbReference>
<accession>A0A167N158</accession>
<evidence type="ECO:0000313" key="2">
    <source>
        <dbReference type="EMBL" id="KZN67296.1"/>
    </source>
</evidence>
<sequence>MTNFTVTDDPKISCLCLTSNRINEFKNAYLYYQNQSYKNKEFVVVCSADDYPTVEYVKELQVKDESVKACIVTNRHEITLGDLRNLSINEAQGEYICIWDDDDTYHPDRLSVSLSELRRLDVPAVAMSNVIMFDERDGKAYISPHREWEASLFCSRRFLIENNIKYPSLNRGEDTPLLEALNSNLSLIFYPHLYIYKVHSKNTCPTEHFSKLIYRSIPLMPHENTWIQSIVKGSQLEHKNFNWLTEVDYKLAQRRPYKQIVAELAIEV</sequence>
<feature type="domain" description="Glycosyltransferase 2-like" evidence="1">
    <location>
        <begin position="33"/>
        <end position="153"/>
    </location>
</feature>
<proteinExistence type="predicted"/>
<dbReference type="GO" id="GO:0016758">
    <property type="term" value="F:hexosyltransferase activity"/>
    <property type="evidence" value="ECO:0007669"/>
    <property type="project" value="UniProtKB-ARBA"/>
</dbReference>
<reference evidence="2 3" key="1">
    <citation type="submission" date="2013-07" db="EMBL/GenBank/DDBJ databases">
        <title>Comparative Genomic and Metabolomic Analysis of Twelve Strains of Pseudoalteromonas luteoviolacea.</title>
        <authorList>
            <person name="Vynne N.G."/>
            <person name="Mansson M."/>
            <person name="Gram L."/>
        </authorList>
    </citation>
    <scope>NUCLEOTIDE SEQUENCE [LARGE SCALE GENOMIC DNA]</scope>
    <source>
        <strain evidence="2 3">S4060-1</strain>
    </source>
</reference>
<evidence type="ECO:0000313" key="3">
    <source>
        <dbReference type="Proteomes" id="UP000076661"/>
    </source>
</evidence>
<dbReference type="AlphaFoldDB" id="A0A167N158"/>
<dbReference type="PANTHER" id="PTHR22916:SF3">
    <property type="entry name" value="UDP-GLCNAC:BETAGAL BETA-1,3-N-ACETYLGLUCOSAMINYLTRANSFERASE-LIKE PROTEIN 1"/>
    <property type="match status" value="1"/>
</dbReference>
<evidence type="ECO:0000259" key="1">
    <source>
        <dbReference type="Pfam" id="PF00535"/>
    </source>
</evidence>
<dbReference type="PATRIC" id="fig|1365257.3.peg.2273"/>
<name>A0A167N158_9GAMM</name>
<organism evidence="2 3">
    <name type="scientific">Pseudoalteromonas luteoviolacea S4060-1</name>
    <dbReference type="NCBI Taxonomy" id="1365257"/>
    <lineage>
        <taxon>Bacteria</taxon>
        <taxon>Pseudomonadati</taxon>
        <taxon>Pseudomonadota</taxon>
        <taxon>Gammaproteobacteria</taxon>
        <taxon>Alteromonadales</taxon>
        <taxon>Pseudoalteromonadaceae</taxon>
        <taxon>Pseudoalteromonas</taxon>
    </lineage>
</organism>
<dbReference type="EMBL" id="AUXX01000015">
    <property type="protein sequence ID" value="KZN67296.1"/>
    <property type="molecule type" value="Genomic_DNA"/>
</dbReference>
<dbReference type="InterPro" id="IPR029044">
    <property type="entry name" value="Nucleotide-diphossugar_trans"/>
</dbReference>
<dbReference type="RefSeq" id="WP_063381090.1">
    <property type="nucleotide sequence ID" value="NZ_AUXX01000015.1"/>
</dbReference>
<dbReference type="Proteomes" id="UP000076661">
    <property type="component" value="Unassembled WGS sequence"/>
</dbReference>
<dbReference type="Gene3D" id="3.90.550.10">
    <property type="entry name" value="Spore Coat Polysaccharide Biosynthesis Protein SpsA, Chain A"/>
    <property type="match status" value="1"/>
</dbReference>
<protein>
    <recommendedName>
        <fullName evidence="1">Glycosyltransferase 2-like domain-containing protein</fullName>
    </recommendedName>
</protein>
<dbReference type="Pfam" id="PF00535">
    <property type="entry name" value="Glycos_transf_2"/>
    <property type="match status" value="1"/>
</dbReference>
<gene>
    <name evidence="2" type="ORF">N478_17895</name>
</gene>
<dbReference type="CDD" id="cd00761">
    <property type="entry name" value="Glyco_tranf_GTA_type"/>
    <property type="match status" value="1"/>
</dbReference>